<reference evidence="7 8" key="1">
    <citation type="journal article" date="2015" name="Mol. Plant Microbe Interact.">
        <title>Genome, transcriptome, and functional analyses of Penicillium expansum provide new insights into secondary metabolism and pathogenicity.</title>
        <authorList>
            <person name="Ballester A.R."/>
            <person name="Marcet-Houben M."/>
            <person name="Levin E."/>
            <person name="Sela N."/>
            <person name="Selma-Lazaro C."/>
            <person name="Carmona L."/>
            <person name="Wisniewski M."/>
            <person name="Droby S."/>
            <person name="Gonzalez-Candelas L."/>
            <person name="Gabaldon T."/>
        </authorList>
    </citation>
    <scope>NUCLEOTIDE SEQUENCE [LARGE SCALE GENOMIC DNA]</scope>
    <source>
        <strain evidence="7 8">MD-8</strain>
    </source>
</reference>
<sequence>MSQGHVIIVGAGVIGLSIAVKLSKYLKVTVIAKELPGDVGIDYASPWAGAHFRPTPAKTEDEQIEQNWMRQTYQEFEEIAKNHPEAGVDFIPAVEYFDTADTTSFLAEANGYTTWPDFRILHPAAYPSQHPSIQLAVTYRSWVLNSPVYLKWLQTRAEAQGTRFIRANLKNLKQGLSVYRQNKSQDESDHVSAVVDASGRGFDDPASFPSRGQFIIVSNYCDRTISHHWSDGSSTVIIPRPLGGGTVIGGTKEPNNWSEDIDDASTEVILKRVRDLCPEMIYEQADELASTNGFDIKQVYVARRPMRRGGLHFVTGQLMDHTKTLLPLVSCYGAGANGYKISWGLAGEVDEFLSGTT</sequence>
<dbReference type="Pfam" id="PF01266">
    <property type="entry name" value="DAO"/>
    <property type="match status" value="1"/>
</dbReference>
<dbReference type="EMBL" id="JQFZ01000094">
    <property type="protein sequence ID" value="KGO59568.1"/>
    <property type="molecule type" value="Genomic_DNA"/>
</dbReference>
<dbReference type="GO" id="GO:0019478">
    <property type="term" value="P:D-amino acid catabolic process"/>
    <property type="evidence" value="ECO:0007669"/>
    <property type="project" value="TreeGrafter"/>
</dbReference>
<evidence type="ECO:0000313" key="8">
    <source>
        <dbReference type="Proteomes" id="UP000030143"/>
    </source>
</evidence>
<dbReference type="PIRSF" id="PIRSF000189">
    <property type="entry name" value="D-aa_oxidase"/>
    <property type="match status" value="1"/>
</dbReference>
<comment type="cofactor">
    <cofactor evidence="1">
        <name>FAD</name>
        <dbReference type="ChEBI" id="CHEBI:57692"/>
    </cofactor>
</comment>
<evidence type="ECO:0000256" key="1">
    <source>
        <dbReference type="ARBA" id="ARBA00001974"/>
    </source>
</evidence>
<dbReference type="Gene3D" id="3.30.9.10">
    <property type="entry name" value="D-Amino Acid Oxidase, subunit A, domain 2"/>
    <property type="match status" value="1"/>
</dbReference>
<evidence type="ECO:0000256" key="2">
    <source>
        <dbReference type="ARBA" id="ARBA00006730"/>
    </source>
</evidence>
<dbReference type="OrthoDB" id="2015447at2759"/>
<protein>
    <submittedName>
        <fullName evidence="7">D-amino-acid oxidase</fullName>
    </submittedName>
</protein>
<accession>A0A0A2IZG7</accession>
<keyword evidence="8" id="KW-1185">Reference proteome</keyword>
<gene>
    <name evidence="7" type="ORF">PEX2_075480</name>
</gene>
<evidence type="ECO:0000313" key="7">
    <source>
        <dbReference type="EMBL" id="KGO59568.1"/>
    </source>
</evidence>
<dbReference type="GO" id="GO:0071949">
    <property type="term" value="F:FAD binding"/>
    <property type="evidence" value="ECO:0007669"/>
    <property type="project" value="InterPro"/>
</dbReference>
<dbReference type="RefSeq" id="XP_016600738.1">
    <property type="nucleotide sequence ID" value="XM_016744818.1"/>
</dbReference>
<dbReference type="Proteomes" id="UP000030143">
    <property type="component" value="Unassembled WGS sequence"/>
</dbReference>
<proteinExistence type="inferred from homology"/>
<evidence type="ECO:0000256" key="4">
    <source>
        <dbReference type="ARBA" id="ARBA00022827"/>
    </source>
</evidence>
<dbReference type="Gene3D" id="3.40.50.720">
    <property type="entry name" value="NAD(P)-binding Rossmann-like Domain"/>
    <property type="match status" value="1"/>
</dbReference>
<feature type="domain" description="FAD dependent oxidoreductase" evidence="6">
    <location>
        <begin position="5"/>
        <end position="348"/>
    </location>
</feature>
<dbReference type="PANTHER" id="PTHR11530">
    <property type="entry name" value="D-AMINO ACID OXIDASE"/>
    <property type="match status" value="1"/>
</dbReference>
<dbReference type="GO" id="GO:0005737">
    <property type="term" value="C:cytoplasm"/>
    <property type="evidence" value="ECO:0007669"/>
    <property type="project" value="TreeGrafter"/>
</dbReference>
<organism evidence="7 8">
    <name type="scientific">Penicillium expansum</name>
    <name type="common">Blue mold rot fungus</name>
    <dbReference type="NCBI Taxonomy" id="27334"/>
    <lineage>
        <taxon>Eukaryota</taxon>
        <taxon>Fungi</taxon>
        <taxon>Dikarya</taxon>
        <taxon>Ascomycota</taxon>
        <taxon>Pezizomycotina</taxon>
        <taxon>Eurotiomycetes</taxon>
        <taxon>Eurotiomycetidae</taxon>
        <taxon>Eurotiales</taxon>
        <taxon>Aspergillaceae</taxon>
        <taxon>Penicillium</taxon>
    </lineage>
</organism>
<comment type="caution">
    <text evidence="7">The sequence shown here is derived from an EMBL/GenBank/DDBJ whole genome shotgun (WGS) entry which is preliminary data.</text>
</comment>
<dbReference type="GO" id="GO:0003884">
    <property type="term" value="F:D-amino-acid oxidase activity"/>
    <property type="evidence" value="ECO:0007669"/>
    <property type="project" value="InterPro"/>
</dbReference>
<name>A0A0A2IZG7_PENEN</name>
<dbReference type="SUPFAM" id="SSF51971">
    <property type="entry name" value="Nucleotide-binding domain"/>
    <property type="match status" value="1"/>
</dbReference>
<dbReference type="GeneID" id="27680238"/>
<keyword evidence="4" id="KW-0274">FAD</keyword>
<evidence type="ECO:0000256" key="5">
    <source>
        <dbReference type="ARBA" id="ARBA00023002"/>
    </source>
</evidence>
<keyword evidence="3" id="KW-0285">Flavoprotein</keyword>
<evidence type="ECO:0000256" key="3">
    <source>
        <dbReference type="ARBA" id="ARBA00022630"/>
    </source>
</evidence>
<dbReference type="PANTHER" id="PTHR11530:SF26">
    <property type="entry name" value="FAD DEPENDENT OXIDOREDUCTASE SUPERFAMILY (AFU_ORTHOLOGUE AFUA_5G13940)"/>
    <property type="match status" value="1"/>
</dbReference>
<dbReference type="STRING" id="27334.A0A0A2IZG7"/>
<keyword evidence="5" id="KW-0560">Oxidoreductase</keyword>
<dbReference type="VEuPathDB" id="FungiDB:PEXP_086060"/>
<dbReference type="InterPro" id="IPR006076">
    <property type="entry name" value="FAD-dep_OxRdtase"/>
</dbReference>
<dbReference type="PhylomeDB" id="A0A0A2IZG7"/>
<dbReference type="HOGENOM" id="CLU_034311_2_0_1"/>
<dbReference type="InterPro" id="IPR023209">
    <property type="entry name" value="DAO"/>
</dbReference>
<comment type="similarity">
    <text evidence="2">Belongs to the DAMOX/DASOX family.</text>
</comment>
<dbReference type="AlphaFoldDB" id="A0A0A2IZG7"/>
<dbReference type="SUPFAM" id="SSF54373">
    <property type="entry name" value="FAD-linked reductases, C-terminal domain"/>
    <property type="match status" value="1"/>
</dbReference>
<evidence type="ECO:0000259" key="6">
    <source>
        <dbReference type="Pfam" id="PF01266"/>
    </source>
</evidence>